<protein>
    <submittedName>
        <fullName evidence="1">Unplaced genomic scaffold scaffold_420, whole genome shotgun sequence</fullName>
    </submittedName>
</protein>
<name>A0A0D0DUM0_9AGAM</name>
<dbReference type="InParanoid" id="A0A0D0DUM0"/>
<keyword evidence="2" id="KW-1185">Reference proteome</keyword>
<accession>A0A0D0DUM0</accession>
<gene>
    <name evidence="1" type="ORF">PAXRUDRAFT_554097</name>
</gene>
<dbReference type="EMBL" id="KN825242">
    <property type="protein sequence ID" value="KIK92806.1"/>
    <property type="molecule type" value="Genomic_DNA"/>
</dbReference>
<organism evidence="1 2">
    <name type="scientific">Paxillus rubicundulus Ve08.2h10</name>
    <dbReference type="NCBI Taxonomy" id="930991"/>
    <lineage>
        <taxon>Eukaryota</taxon>
        <taxon>Fungi</taxon>
        <taxon>Dikarya</taxon>
        <taxon>Basidiomycota</taxon>
        <taxon>Agaricomycotina</taxon>
        <taxon>Agaricomycetes</taxon>
        <taxon>Agaricomycetidae</taxon>
        <taxon>Boletales</taxon>
        <taxon>Paxilineae</taxon>
        <taxon>Paxillaceae</taxon>
        <taxon>Paxillus</taxon>
    </lineage>
</organism>
<reference evidence="2" key="2">
    <citation type="submission" date="2015-01" db="EMBL/GenBank/DDBJ databases">
        <title>Evolutionary Origins and Diversification of the Mycorrhizal Mutualists.</title>
        <authorList>
            <consortium name="DOE Joint Genome Institute"/>
            <consortium name="Mycorrhizal Genomics Consortium"/>
            <person name="Kohler A."/>
            <person name="Kuo A."/>
            <person name="Nagy L.G."/>
            <person name="Floudas D."/>
            <person name="Copeland A."/>
            <person name="Barry K.W."/>
            <person name="Cichocki N."/>
            <person name="Veneault-Fourrey C."/>
            <person name="LaButti K."/>
            <person name="Lindquist E.A."/>
            <person name="Lipzen A."/>
            <person name="Lundell T."/>
            <person name="Morin E."/>
            <person name="Murat C."/>
            <person name="Riley R."/>
            <person name="Ohm R."/>
            <person name="Sun H."/>
            <person name="Tunlid A."/>
            <person name="Henrissat B."/>
            <person name="Grigoriev I.V."/>
            <person name="Hibbett D.S."/>
            <person name="Martin F."/>
        </authorList>
    </citation>
    <scope>NUCLEOTIDE SEQUENCE [LARGE SCALE GENOMIC DNA]</scope>
    <source>
        <strain evidence="2">Ve08.2h10</strain>
    </source>
</reference>
<proteinExistence type="predicted"/>
<evidence type="ECO:0000313" key="1">
    <source>
        <dbReference type="EMBL" id="KIK92806.1"/>
    </source>
</evidence>
<sequence>MLPQHHAEVKVTIRPHTTSIVQSHTHQPVSVLSKFGYVHGFSCPCIVNTEDA</sequence>
<evidence type="ECO:0000313" key="2">
    <source>
        <dbReference type="Proteomes" id="UP000054538"/>
    </source>
</evidence>
<reference evidence="1 2" key="1">
    <citation type="submission" date="2014-04" db="EMBL/GenBank/DDBJ databases">
        <authorList>
            <consortium name="DOE Joint Genome Institute"/>
            <person name="Kuo A."/>
            <person name="Kohler A."/>
            <person name="Jargeat P."/>
            <person name="Nagy L.G."/>
            <person name="Floudas D."/>
            <person name="Copeland A."/>
            <person name="Barry K.W."/>
            <person name="Cichocki N."/>
            <person name="Veneault-Fourrey C."/>
            <person name="LaButti K."/>
            <person name="Lindquist E.A."/>
            <person name="Lipzen A."/>
            <person name="Lundell T."/>
            <person name="Morin E."/>
            <person name="Murat C."/>
            <person name="Sun H."/>
            <person name="Tunlid A."/>
            <person name="Henrissat B."/>
            <person name="Grigoriev I.V."/>
            <person name="Hibbett D.S."/>
            <person name="Martin F."/>
            <person name="Nordberg H.P."/>
            <person name="Cantor M.N."/>
            <person name="Hua S.X."/>
        </authorList>
    </citation>
    <scope>NUCLEOTIDE SEQUENCE [LARGE SCALE GENOMIC DNA]</scope>
    <source>
        <strain evidence="1 2">Ve08.2h10</strain>
    </source>
</reference>
<dbReference type="AlphaFoldDB" id="A0A0D0DUM0"/>
<dbReference type="HOGENOM" id="CLU_3087904_0_0_1"/>
<dbReference type="Proteomes" id="UP000054538">
    <property type="component" value="Unassembled WGS sequence"/>
</dbReference>